<gene>
    <name evidence="1" type="ORF">HCU73_02975</name>
</gene>
<evidence type="ECO:0008006" key="3">
    <source>
        <dbReference type="Google" id="ProtNLM"/>
    </source>
</evidence>
<comment type="caution">
    <text evidence="1">The sequence shown here is derived from an EMBL/GenBank/DDBJ whole genome shotgun (WGS) entry which is preliminary data.</text>
</comment>
<proteinExistence type="predicted"/>
<accession>A0A7X6GYC3</accession>
<dbReference type="Proteomes" id="UP000526408">
    <property type="component" value="Unassembled WGS sequence"/>
</dbReference>
<evidence type="ECO:0000313" key="1">
    <source>
        <dbReference type="EMBL" id="NKX43541.1"/>
    </source>
</evidence>
<organism evidence="1 2">
    <name type="scientific">Roseicyclus persicicus</name>
    <dbReference type="NCBI Taxonomy" id="2650661"/>
    <lineage>
        <taxon>Bacteria</taxon>
        <taxon>Pseudomonadati</taxon>
        <taxon>Pseudomonadota</taxon>
        <taxon>Alphaproteobacteria</taxon>
        <taxon>Rhodobacterales</taxon>
        <taxon>Roseobacteraceae</taxon>
        <taxon>Roseicyclus</taxon>
    </lineage>
</organism>
<sequence length="147" mass="14415">MTRLIALALILPLAACSGGVGGGLFGGRDEPELVIDTPPAGGPVAVAADPSDPAAAAAPTPAGDGLFIGFTVASLGDATVPGLWLETPLVTEEGPGRVVAENGMQLFLTLRPSGGARSAGSRLSLGGFQALGLDITSLPTLTVISDA</sequence>
<reference evidence="1 2" key="1">
    <citation type="submission" date="2020-04" db="EMBL/GenBank/DDBJ databases">
        <authorList>
            <person name="Yoon J."/>
        </authorList>
    </citation>
    <scope>NUCLEOTIDE SEQUENCE [LARGE SCALE GENOMIC DNA]</scope>
    <source>
        <strain evidence="1 2">KMU-115</strain>
    </source>
</reference>
<dbReference type="RefSeq" id="WP_168621904.1">
    <property type="nucleotide sequence ID" value="NZ_JAAZQQ010000001.1"/>
</dbReference>
<name>A0A7X6GYC3_9RHOB</name>
<dbReference type="EMBL" id="JAAZQQ010000001">
    <property type="protein sequence ID" value="NKX43541.1"/>
    <property type="molecule type" value="Genomic_DNA"/>
</dbReference>
<evidence type="ECO:0000313" key="2">
    <source>
        <dbReference type="Proteomes" id="UP000526408"/>
    </source>
</evidence>
<protein>
    <recommendedName>
        <fullName evidence="3">D-galactarate dehydratase</fullName>
    </recommendedName>
</protein>
<keyword evidence="2" id="KW-1185">Reference proteome</keyword>
<dbReference type="AlphaFoldDB" id="A0A7X6GYC3"/>